<feature type="transmembrane region" description="Helical" evidence="8">
    <location>
        <begin position="955"/>
        <end position="979"/>
    </location>
</feature>
<dbReference type="AlphaFoldDB" id="A0A6F9DAV7"/>
<protein>
    <submittedName>
        <fullName evidence="10">Protein dispatched homolog 1-like</fullName>
    </submittedName>
</protein>
<dbReference type="InterPro" id="IPR000731">
    <property type="entry name" value="SSD"/>
</dbReference>
<evidence type="ECO:0000256" key="5">
    <source>
        <dbReference type="ARBA" id="ARBA00023180"/>
    </source>
</evidence>
<keyword evidence="5" id="KW-0325">Glycoprotein</keyword>
<dbReference type="PROSITE" id="PS50156">
    <property type="entry name" value="SSD"/>
    <property type="match status" value="1"/>
</dbReference>
<feature type="transmembrane region" description="Helical" evidence="8">
    <location>
        <begin position="860"/>
        <end position="881"/>
    </location>
</feature>
<keyword evidence="4 8" id="KW-0472">Membrane</keyword>
<feature type="transmembrane region" description="Helical" evidence="8">
    <location>
        <begin position="432"/>
        <end position="456"/>
    </location>
</feature>
<organism evidence="10">
    <name type="scientific">Phallusia mammillata</name>
    <dbReference type="NCBI Taxonomy" id="59560"/>
    <lineage>
        <taxon>Eukaryota</taxon>
        <taxon>Metazoa</taxon>
        <taxon>Chordata</taxon>
        <taxon>Tunicata</taxon>
        <taxon>Ascidiacea</taxon>
        <taxon>Phlebobranchia</taxon>
        <taxon>Ascidiidae</taxon>
        <taxon>Phallusia</taxon>
    </lineage>
</organism>
<proteinExistence type="evidence at transcript level"/>
<feature type="transmembrane region" description="Helical" evidence="8">
    <location>
        <begin position="379"/>
        <end position="398"/>
    </location>
</feature>
<evidence type="ECO:0000256" key="6">
    <source>
        <dbReference type="ARBA" id="ARBA00038046"/>
    </source>
</evidence>
<dbReference type="GO" id="GO:0016020">
    <property type="term" value="C:membrane"/>
    <property type="evidence" value="ECO:0007669"/>
    <property type="project" value="UniProtKB-SubCell"/>
</dbReference>
<feature type="region of interest" description="Disordered" evidence="7">
    <location>
        <begin position="124"/>
        <end position="152"/>
    </location>
</feature>
<dbReference type="GO" id="GO:0007224">
    <property type="term" value="P:smoothened signaling pathway"/>
    <property type="evidence" value="ECO:0007669"/>
    <property type="project" value="TreeGrafter"/>
</dbReference>
<evidence type="ECO:0000259" key="9">
    <source>
        <dbReference type="PROSITE" id="PS50156"/>
    </source>
</evidence>
<comment type="subcellular location">
    <subcellularLocation>
        <location evidence="1">Membrane</location>
        <topology evidence="1">Multi-pass membrane protein</topology>
    </subcellularLocation>
</comment>
<reference evidence="10" key="1">
    <citation type="submission" date="2020-04" db="EMBL/GenBank/DDBJ databases">
        <authorList>
            <person name="Neveu A P."/>
        </authorList>
    </citation>
    <scope>NUCLEOTIDE SEQUENCE</scope>
    <source>
        <tissue evidence="10">Whole embryo</tissue>
    </source>
</reference>
<feature type="transmembrane region" description="Helical" evidence="8">
    <location>
        <begin position="495"/>
        <end position="512"/>
    </location>
</feature>
<gene>
    <name evidence="10" type="primary">Disp1</name>
</gene>
<feature type="compositionally biased region" description="Basic residues" evidence="7">
    <location>
        <begin position="125"/>
        <end position="149"/>
    </location>
</feature>
<evidence type="ECO:0000256" key="4">
    <source>
        <dbReference type="ARBA" id="ARBA00023136"/>
    </source>
</evidence>
<dbReference type="Gene3D" id="1.20.1640.10">
    <property type="entry name" value="Multidrug efflux transporter AcrB transmembrane domain"/>
    <property type="match status" value="2"/>
</dbReference>
<keyword evidence="3 8" id="KW-1133">Transmembrane helix</keyword>
<evidence type="ECO:0000313" key="10">
    <source>
        <dbReference type="EMBL" id="CAB3238098.1"/>
    </source>
</evidence>
<comment type="similarity">
    <text evidence="6">Belongs to the dispatched family.</text>
</comment>
<evidence type="ECO:0000256" key="1">
    <source>
        <dbReference type="ARBA" id="ARBA00004141"/>
    </source>
</evidence>
<evidence type="ECO:0000256" key="3">
    <source>
        <dbReference type="ARBA" id="ARBA00022989"/>
    </source>
</evidence>
<feature type="domain" description="SSD" evidence="9">
    <location>
        <begin position="430"/>
        <end position="549"/>
    </location>
</feature>
<evidence type="ECO:0000256" key="7">
    <source>
        <dbReference type="SAM" id="MobiDB-lite"/>
    </source>
</evidence>
<feature type="transmembrane region" description="Helical" evidence="8">
    <location>
        <begin position="985"/>
        <end position="1003"/>
    </location>
</feature>
<sequence>MSHVSASTSSEGTSEELLKGIEKRRQLREKEQHNIGWYFWLLSEHPLLVLILCFMLSLVLSVVGVVFTDYPDFSDPSKGFEVRGTELADKLVTWRNMLNETGYNSTLSNYPYHYMEKKALAIQRTNRKRSKPKRNRKGKRRKKKRRRARRSSDAYTWDFQSNGYFCENPDPYYAKWVYKLKDPNLPSLWTVPAMLSICRSEKRLLTHPTYPDLCLKKTDSTCCPTLSLPNYVAYFAGLDSCESITTKSLRKTENLLQTCAPFYCRGELTANCWKPADATSKCSKDIPKQCTKHNAVFTVFHYILTSDVACEEFSYLSAFNHSIQSTIALAPAFKGSTLTPLYYDNFAMTSQTSDDVTEVSGMDLGVQNDVFSDLLYADALYPAIAIGAVQLIILLYTGSVFVTISNFLLGASAMLIAYFIYYVVLNFAFFPFLNITAVLVMLGLSADNVLVFTSAWRHYSEEDKQKICPSQRFKTGDYPIRCRIGVVLKTAMKHIAWSLFVTGFTTAAAFFANYSSAVTAIKCFGMFTGLTILSNLFLSLTWLPASIVLHHKLFKFSYCPLPYDTKTTSCWMTSQCAKLCQTLSEMSRVFFHQIQVLLIVRFRFVWILFFLATAGASVYVTVFNPGLKLPNSKNYFQYFKSSHPFEVYASQEAQKFSFENDTTYLMPVRIVFGVRATDNGNHNDPDNLGSVTLRPRFNMSSTRSQRWLLKFCERIRNSSYYRPVPELESYTHCFIETFKHWMEAPCSSERPVCCETSKFPYRPHVFEECLKEAMNEITLQPGMMLNKYTPGPRFDRNDKLIGLIVEMPTTQPLSASFKEMDVFYTHLEQFLSPLLRSAPFGLASGWFIGDFQFYSLQKGLYDGTLTSVGLSLLVAQFVILVTSRNIAIALFANLSVACVIFVTAASLVLLGWELNVLESVTISIAVGLAVDFTAHYAIAYIVAPSSGDRQQRVEFAASRMGAAISMAALTTFIAGAGLLPSNVLAYNHFGVFIMLVMAASWLYSNYFFLPVLSAIGPQGSCCDLRCSSSCCTGIATDSDEHTTIMTETSSVKVTCATPASSRAPMLSSVSSNATEIIERQTVI</sequence>
<evidence type="ECO:0000256" key="2">
    <source>
        <dbReference type="ARBA" id="ARBA00022692"/>
    </source>
</evidence>
<dbReference type="SUPFAM" id="SSF82866">
    <property type="entry name" value="Multidrug efflux transporter AcrB transmembrane domain"/>
    <property type="match status" value="2"/>
</dbReference>
<evidence type="ECO:0000256" key="8">
    <source>
        <dbReference type="SAM" id="Phobius"/>
    </source>
</evidence>
<feature type="transmembrane region" description="Helical" evidence="8">
    <location>
        <begin position="404"/>
        <end position="425"/>
    </location>
</feature>
<accession>A0A6F9DAV7</accession>
<dbReference type="GO" id="GO:0022857">
    <property type="term" value="F:transmembrane transporter activity"/>
    <property type="evidence" value="ECO:0007669"/>
    <property type="project" value="TreeGrafter"/>
</dbReference>
<keyword evidence="2 8" id="KW-0812">Transmembrane</keyword>
<name>A0A6F9DAV7_9ASCI</name>
<feature type="transmembrane region" description="Helical" evidence="8">
    <location>
        <begin position="922"/>
        <end position="943"/>
    </location>
</feature>
<dbReference type="PANTHER" id="PTHR45951">
    <property type="entry name" value="PROTEIN DISPATCHED-RELATED"/>
    <property type="match status" value="1"/>
</dbReference>
<feature type="transmembrane region" description="Helical" evidence="8">
    <location>
        <begin position="604"/>
        <end position="623"/>
    </location>
</feature>
<feature type="transmembrane region" description="Helical" evidence="8">
    <location>
        <begin position="888"/>
        <end position="910"/>
    </location>
</feature>
<feature type="transmembrane region" description="Helical" evidence="8">
    <location>
        <begin position="47"/>
        <end position="68"/>
    </location>
</feature>
<dbReference type="PANTHER" id="PTHR45951:SF3">
    <property type="entry name" value="PROTEIN DISPATCHED"/>
    <property type="match status" value="1"/>
</dbReference>
<dbReference type="InterPro" id="IPR052081">
    <property type="entry name" value="Dispatched_Hh_regulator"/>
</dbReference>
<dbReference type="EMBL" id="LR784529">
    <property type="protein sequence ID" value="CAB3238098.1"/>
    <property type="molecule type" value="mRNA"/>
</dbReference>
<feature type="transmembrane region" description="Helical" evidence="8">
    <location>
        <begin position="524"/>
        <end position="545"/>
    </location>
</feature>